<dbReference type="PROSITE" id="PS50977">
    <property type="entry name" value="HTH_TETR_2"/>
    <property type="match status" value="1"/>
</dbReference>
<name>A0A5J5J1G9_9MICO</name>
<dbReference type="Pfam" id="PF21935">
    <property type="entry name" value="TetR_C_45"/>
    <property type="match status" value="1"/>
</dbReference>
<dbReference type="PANTHER" id="PTHR47506">
    <property type="entry name" value="TRANSCRIPTIONAL REGULATORY PROTEIN"/>
    <property type="match status" value="1"/>
</dbReference>
<evidence type="ECO:0000259" key="5">
    <source>
        <dbReference type="PROSITE" id="PS50977"/>
    </source>
</evidence>
<dbReference type="NCBIfam" id="NF041196">
    <property type="entry name" value="ScbR_bind_reg"/>
    <property type="match status" value="1"/>
</dbReference>
<dbReference type="Gene3D" id="1.10.357.10">
    <property type="entry name" value="Tetracycline Repressor, domain 2"/>
    <property type="match status" value="1"/>
</dbReference>
<evidence type="ECO:0000256" key="2">
    <source>
        <dbReference type="ARBA" id="ARBA00023125"/>
    </source>
</evidence>
<proteinExistence type="predicted"/>
<dbReference type="InterPro" id="IPR001647">
    <property type="entry name" value="HTH_TetR"/>
</dbReference>
<evidence type="ECO:0000256" key="1">
    <source>
        <dbReference type="ARBA" id="ARBA00023015"/>
    </source>
</evidence>
<organism evidence="6 7">
    <name type="scientific">Microbacterium rhizomatis</name>
    <dbReference type="NCBI Taxonomy" id="1631477"/>
    <lineage>
        <taxon>Bacteria</taxon>
        <taxon>Bacillati</taxon>
        <taxon>Actinomycetota</taxon>
        <taxon>Actinomycetes</taxon>
        <taxon>Micrococcales</taxon>
        <taxon>Microbacteriaceae</taxon>
        <taxon>Microbacterium</taxon>
    </lineage>
</organism>
<dbReference type="InterPro" id="IPR047923">
    <property type="entry name" value="ArpA-like"/>
</dbReference>
<sequence length="217" mass="23559">MVEQQKKVGVEPEARRTARVMQERSVSTRTNLLEGAARVFSRLTYAEARLKDVADESGISAGSMYFHFGNKADLARAILQAQQERMTATLTEVLQQETSGLTALLAVSRQLGQLISSDVVVQAGIKLGMQPGPDLETDAKDPYFEWIKIAASLIRQGIEDGSVAPTVDADAAAEYVNVVLVGAQVLSELEDSWASLPQRLERMKPLLIQALSVDATS</sequence>
<gene>
    <name evidence="6" type="ORF">F6B43_16430</name>
</gene>
<dbReference type="PANTHER" id="PTHR47506:SF3">
    <property type="entry name" value="HTH-TYPE TRANSCRIPTIONAL REGULATOR LMRA"/>
    <property type="match status" value="1"/>
</dbReference>
<keyword evidence="2 4" id="KW-0238">DNA-binding</keyword>
<protein>
    <submittedName>
        <fullName evidence="6">TetR/AcrR family transcriptional regulator</fullName>
    </submittedName>
</protein>
<dbReference type="InterPro" id="IPR054126">
    <property type="entry name" value="CprB_TetR_C"/>
</dbReference>
<dbReference type="OrthoDB" id="3237195at2"/>
<dbReference type="EMBL" id="VYSA01000004">
    <property type="protein sequence ID" value="KAA9105947.1"/>
    <property type="molecule type" value="Genomic_DNA"/>
</dbReference>
<feature type="domain" description="HTH tetR-type" evidence="5">
    <location>
        <begin position="26"/>
        <end position="86"/>
    </location>
</feature>
<keyword evidence="7" id="KW-1185">Reference proteome</keyword>
<dbReference type="GO" id="GO:0003677">
    <property type="term" value="F:DNA binding"/>
    <property type="evidence" value="ECO:0007669"/>
    <property type="project" value="UniProtKB-UniRule"/>
</dbReference>
<keyword evidence="3" id="KW-0804">Transcription</keyword>
<dbReference type="Proteomes" id="UP000325827">
    <property type="component" value="Unassembled WGS sequence"/>
</dbReference>
<dbReference type="InterPro" id="IPR036271">
    <property type="entry name" value="Tet_transcr_reg_TetR-rel_C_sf"/>
</dbReference>
<dbReference type="SUPFAM" id="SSF46689">
    <property type="entry name" value="Homeodomain-like"/>
    <property type="match status" value="1"/>
</dbReference>
<dbReference type="AlphaFoldDB" id="A0A5J5J1G9"/>
<dbReference type="RefSeq" id="WP_150450089.1">
    <property type="nucleotide sequence ID" value="NZ_VYSA01000004.1"/>
</dbReference>
<dbReference type="PRINTS" id="PR00455">
    <property type="entry name" value="HTHTETR"/>
</dbReference>
<dbReference type="Pfam" id="PF00440">
    <property type="entry name" value="TetR_N"/>
    <property type="match status" value="1"/>
</dbReference>
<evidence type="ECO:0000256" key="3">
    <source>
        <dbReference type="ARBA" id="ARBA00023163"/>
    </source>
</evidence>
<dbReference type="InterPro" id="IPR009057">
    <property type="entry name" value="Homeodomain-like_sf"/>
</dbReference>
<keyword evidence="1" id="KW-0805">Transcription regulation</keyword>
<evidence type="ECO:0000256" key="4">
    <source>
        <dbReference type="PROSITE-ProRule" id="PRU00335"/>
    </source>
</evidence>
<evidence type="ECO:0000313" key="7">
    <source>
        <dbReference type="Proteomes" id="UP000325827"/>
    </source>
</evidence>
<feature type="DNA-binding region" description="H-T-H motif" evidence="4">
    <location>
        <begin position="49"/>
        <end position="68"/>
    </location>
</feature>
<accession>A0A5J5J1G9</accession>
<evidence type="ECO:0000313" key="6">
    <source>
        <dbReference type="EMBL" id="KAA9105947.1"/>
    </source>
</evidence>
<dbReference type="SUPFAM" id="SSF48498">
    <property type="entry name" value="Tetracyclin repressor-like, C-terminal domain"/>
    <property type="match status" value="1"/>
</dbReference>
<reference evidence="7" key="1">
    <citation type="submission" date="2019-09" db="EMBL/GenBank/DDBJ databases">
        <title>Mumia zhuanghuii sp. nov. isolated from the intestinal contents of plateau pika (Ochotona curzoniae) in the Qinghai-Tibet plateau of China.</title>
        <authorList>
            <person name="Tian Z."/>
        </authorList>
    </citation>
    <scope>NUCLEOTIDE SEQUENCE [LARGE SCALE GENOMIC DNA]</scope>
    <source>
        <strain evidence="7">JCM 30598</strain>
    </source>
</reference>
<comment type="caution">
    <text evidence="6">The sequence shown here is derived from an EMBL/GenBank/DDBJ whole genome shotgun (WGS) entry which is preliminary data.</text>
</comment>